<evidence type="ECO:0000313" key="3">
    <source>
        <dbReference type="Proteomes" id="UP001176521"/>
    </source>
</evidence>
<dbReference type="Proteomes" id="UP001176521">
    <property type="component" value="Unassembled WGS sequence"/>
</dbReference>
<dbReference type="AlphaFoldDB" id="A0AAN6GG10"/>
<keyword evidence="3" id="KW-1185">Reference proteome</keyword>
<evidence type="ECO:0000256" key="1">
    <source>
        <dbReference type="SAM" id="MobiDB-lite"/>
    </source>
</evidence>
<gene>
    <name evidence="2" type="ORF">OC842_001231</name>
</gene>
<feature type="region of interest" description="Disordered" evidence="1">
    <location>
        <begin position="96"/>
        <end position="163"/>
    </location>
</feature>
<name>A0AAN6GG10_9BASI</name>
<proteinExistence type="predicted"/>
<sequence>MLAPGYKNRLARVDPDLPRHKVSWLNDLSTYGRMLSITEIDIKQLKKKLYSFLVVMKIEDDDDPTPIAQVHEDVIMAASGARRLKADIRAAALAGVSAAAAASSSSPGTRNSDKQQTEASEQDEKQDAEDDNEDDKEDEEEEDNGEKRATSQATARISRDPLR</sequence>
<accession>A0AAN6GG10</accession>
<evidence type="ECO:0000313" key="2">
    <source>
        <dbReference type="EMBL" id="KAK0538599.1"/>
    </source>
</evidence>
<reference evidence="2" key="1">
    <citation type="journal article" date="2023" name="PhytoFront">
        <title>Draft Genome Resources of Seven Strains of Tilletia horrida, Causal Agent of Kernel Smut of Rice.</title>
        <authorList>
            <person name="Khanal S."/>
            <person name="Antony Babu S."/>
            <person name="Zhou X.G."/>
        </authorList>
    </citation>
    <scope>NUCLEOTIDE SEQUENCE</scope>
    <source>
        <strain evidence="2">TX3</strain>
    </source>
</reference>
<feature type="compositionally biased region" description="Acidic residues" evidence="1">
    <location>
        <begin position="120"/>
        <end position="144"/>
    </location>
</feature>
<dbReference type="EMBL" id="JAPDMQ010000042">
    <property type="protein sequence ID" value="KAK0538599.1"/>
    <property type="molecule type" value="Genomic_DNA"/>
</dbReference>
<organism evidence="2 3">
    <name type="scientific">Tilletia horrida</name>
    <dbReference type="NCBI Taxonomy" id="155126"/>
    <lineage>
        <taxon>Eukaryota</taxon>
        <taxon>Fungi</taxon>
        <taxon>Dikarya</taxon>
        <taxon>Basidiomycota</taxon>
        <taxon>Ustilaginomycotina</taxon>
        <taxon>Exobasidiomycetes</taxon>
        <taxon>Tilletiales</taxon>
        <taxon>Tilletiaceae</taxon>
        <taxon>Tilletia</taxon>
    </lineage>
</organism>
<comment type="caution">
    <text evidence="2">The sequence shown here is derived from an EMBL/GenBank/DDBJ whole genome shotgun (WGS) entry which is preliminary data.</text>
</comment>
<protein>
    <submittedName>
        <fullName evidence="2">Uncharacterized protein</fullName>
    </submittedName>
</protein>
<feature type="compositionally biased region" description="Low complexity" evidence="1">
    <location>
        <begin position="96"/>
        <end position="106"/>
    </location>
</feature>